<feature type="domain" description="CAAX prenyl protease 2/Lysostaphin resistance protein A-like" evidence="2">
    <location>
        <begin position="103"/>
        <end position="214"/>
    </location>
</feature>
<feature type="transmembrane region" description="Helical" evidence="1">
    <location>
        <begin position="240"/>
        <end position="257"/>
    </location>
</feature>
<feature type="transmembrane region" description="Helical" evidence="1">
    <location>
        <begin position="61"/>
        <end position="90"/>
    </location>
</feature>
<keyword evidence="1" id="KW-1133">Transmembrane helix</keyword>
<feature type="transmembrane region" description="Helical" evidence="1">
    <location>
        <begin position="136"/>
        <end position="160"/>
    </location>
</feature>
<feature type="transmembrane region" description="Helical" evidence="1">
    <location>
        <begin position="32"/>
        <end position="49"/>
    </location>
</feature>
<dbReference type="InterPro" id="IPR003675">
    <property type="entry name" value="Rce1/LyrA-like_dom"/>
</dbReference>
<keyword evidence="1" id="KW-0472">Membrane</keyword>
<dbReference type="AlphaFoldDB" id="A0AAU7TI31"/>
<feature type="transmembrane region" description="Helical" evidence="1">
    <location>
        <begin position="96"/>
        <end position="115"/>
    </location>
</feature>
<evidence type="ECO:0000313" key="3">
    <source>
        <dbReference type="EMBL" id="XBV26481.1"/>
    </source>
</evidence>
<dbReference type="RefSeq" id="WP_350279280.1">
    <property type="nucleotide sequence ID" value="NZ_CP158165.1"/>
</dbReference>
<accession>A0AAU7TI31</accession>
<keyword evidence="1" id="KW-0812">Transmembrane</keyword>
<dbReference type="GO" id="GO:0004175">
    <property type="term" value="F:endopeptidase activity"/>
    <property type="evidence" value="ECO:0007669"/>
    <property type="project" value="UniProtKB-ARBA"/>
</dbReference>
<feature type="transmembrane region" description="Helical" evidence="1">
    <location>
        <begin position="204"/>
        <end position="220"/>
    </location>
</feature>
<dbReference type="GO" id="GO:0080120">
    <property type="term" value="P:CAAX-box protein maturation"/>
    <property type="evidence" value="ECO:0007669"/>
    <property type="project" value="UniProtKB-ARBA"/>
</dbReference>
<evidence type="ECO:0000256" key="1">
    <source>
        <dbReference type="SAM" id="Phobius"/>
    </source>
</evidence>
<keyword evidence="3" id="KW-0645">Protease</keyword>
<dbReference type="EMBL" id="CP158165">
    <property type="protein sequence ID" value="XBV26481.1"/>
    <property type="molecule type" value="Genomic_DNA"/>
</dbReference>
<proteinExistence type="predicted"/>
<feature type="transmembrane region" description="Helical" evidence="1">
    <location>
        <begin position="180"/>
        <end position="197"/>
    </location>
</feature>
<gene>
    <name evidence="3" type="ORF">ABN611_08615</name>
</gene>
<reference evidence="3" key="1">
    <citation type="submission" date="2024-06" db="EMBL/GenBank/DDBJ databases">
        <title>Kribbella sp. strain HUAS MG21 genome sequences.</title>
        <authorList>
            <person name="Mo P."/>
        </authorList>
    </citation>
    <scope>NUCLEOTIDE SEQUENCE</scope>
    <source>
        <strain evidence="3">HUAS MG21</strain>
    </source>
</reference>
<evidence type="ECO:0000259" key="2">
    <source>
        <dbReference type="Pfam" id="PF02517"/>
    </source>
</evidence>
<sequence length="262" mass="27714">MRVWGRAAFGAFTMGIALGCAGAVSDLVGNRYVPAAVCALVAILLIRPLRRRRELGLVRGLRSFATGVVVTGGSAVVVLGLGTLAGWISWGRFHPGDVLVFLVTNAAVAILLEAFPEEICLRGHTWSVLRSRYRGAIAAFGTTFLFLLVPGISSVVQLVLGRIVGATPTSLSLAPAGEDPIAYFFLLTIFGLTLIAARQATGSLWTSIGTHLTFLTVNRLTIDGAARDAGWSADLVSPDVLLLVPLYLVLAAIVYRVRGTAR</sequence>
<protein>
    <submittedName>
        <fullName evidence="3">CPBP family glutamic-type intramembrane protease</fullName>
    </submittedName>
</protein>
<organism evidence="3">
    <name type="scientific">Kribbella sp. HUAS MG21</name>
    <dbReference type="NCBI Taxonomy" id="3160966"/>
    <lineage>
        <taxon>Bacteria</taxon>
        <taxon>Bacillati</taxon>
        <taxon>Actinomycetota</taxon>
        <taxon>Actinomycetes</taxon>
        <taxon>Propionibacteriales</taxon>
        <taxon>Kribbellaceae</taxon>
        <taxon>Kribbella</taxon>
    </lineage>
</organism>
<dbReference type="PROSITE" id="PS51257">
    <property type="entry name" value="PROKAR_LIPOPROTEIN"/>
    <property type="match status" value="1"/>
</dbReference>
<dbReference type="Pfam" id="PF02517">
    <property type="entry name" value="Rce1-like"/>
    <property type="match status" value="1"/>
</dbReference>
<name>A0AAU7TI31_9ACTN</name>
<keyword evidence="3" id="KW-0378">Hydrolase</keyword>
<dbReference type="GO" id="GO:0006508">
    <property type="term" value="P:proteolysis"/>
    <property type="evidence" value="ECO:0007669"/>
    <property type="project" value="UniProtKB-KW"/>
</dbReference>